<comment type="caution">
    <text evidence="2">The sequence shown here is derived from an EMBL/GenBank/DDBJ whole genome shotgun (WGS) entry which is preliminary data.</text>
</comment>
<dbReference type="AlphaFoldDB" id="U2YE05"/>
<gene>
    <name evidence="2" type="ORF">MBEHAL_0706</name>
</gene>
<evidence type="ECO:0000256" key="1">
    <source>
        <dbReference type="SAM" id="MobiDB-lite"/>
    </source>
</evidence>
<organism evidence="2 3">
    <name type="scientific">Halarchaeum acidiphilum MH1-52-1</name>
    <dbReference type="NCBI Taxonomy" id="1261545"/>
    <lineage>
        <taxon>Archaea</taxon>
        <taxon>Methanobacteriati</taxon>
        <taxon>Methanobacteriota</taxon>
        <taxon>Stenosarchaea group</taxon>
        <taxon>Halobacteria</taxon>
        <taxon>Halobacteriales</taxon>
        <taxon>Halobacteriaceae</taxon>
    </lineage>
</organism>
<dbReference type="EMBL" id="BATA01000011">
    <property type="protein sequence ID" value="GAD51946.1"/>
    <property type="molecule type" value="Genomic_DNA"/>
</dbReference>
<dbReference type="Proteomes" id="UP000016986">
    <property type="component" value="Unassembled WGS sequence"/>
</dbReference>
<evidence type="ECO:0000313" key="3">
    <source>
        <dbReference type="Proteomes" id="UP000016986"/>
    </source>
</evidence>
<feature type="compositionally biased region" description="Basic and acidic residues" evidence="1">
    <location>
        <begin position="1"/>
        <end position="14"/>
    </location>
</feature>
<keyword evidence="3" id="KW-1185">Reference proteome</keyword>
<sequence>MAHRVADESVDVHTEWGVSGGQKPRVPAPASPSIRRGRRCP</sequence>
<proteinExistence type="predicted"/>
<reference evidence="2 3" key="1">
    <citation type="submission" date="2013-09" db="EMBL/GenBank/DDBJ databases">
        <title>Whole genome sequencing of Halarchaeum acidiphilum strain MH1-52-1.</title>
        <authorList>
            <person name="Shimane Y."/>
            <person name="Minegishi H."/>
            <person name="Nishi S."/>
            <person name="Echigo A."/>
            <person name="Shuto A."/>
            <person name="Konishi M."/>
            <person name="Ito T."/>
            <person name="Ohkuma M."/>
            <person name="Ohta Y."/>
            <person name="Nagano Y."/>
            <person name="Tsubouchi T."/>
            <person name="Mori K."/>
            <person name="Usui K."/>
            <person name="Kamekura M."/>
            <person name="Usami R."/>
            <person name="Takaki Y."/>
            <person name="Hatada Y."/>
        </authorList>
    </citation>
    <scope>NUCLEOTIDE SEQUENCE [LARGE SCALE GENOMIC DNA]</scope>
    <source>
        <strain evidence="2 3">JCM 16109</strain>
    </source>
</reference>
<evidence type="ECO:0000313" key="2">
    <source>
        <dbReference type="EMBL" id="GAD51946.1"/>
    </source>
</evidence>
<accession>U2YE05</accession>
<name>U2YE05_9EURY</name>
<protein>
    <submittedName>
        <fullName evidence="2">Uncharacterized protein</fullName>
    </submittedName>
</protein>
<feature type="region of interest" description="Disordered" evidence="1">
    <location>
        <begin position="1"/>
        <end position="41"/>
    </location>
</feature>